<sequence length="133" mass="13971">MRHTTIRGLAAAAVAGLAAVSIAPSPAVAATPAITCEYILWAKWRGGFGADIEVRNTGPAISNWVVRWSFDHPTTVVTTWNAVLTQTPDQVATATSVPWNTTLATNALLRFGWSAVAAVTEVPTDLTVNGVPC</sequence>
<feature type="domain" description="CBM2" evidence="2">
    <location>
        <begin position="21"/>
        <end position="133"/>
    </location>
</feature>
<evidence type="ECO:0000313" key="3">
    <source>
        <dbReference type="EMBL" id="GAA1831245.1"/>
    </source>
</evidence>
<protein>
    <recommendedName>
        <fullName evidence="2">CBM2 domain-containing protein</fullName>
    </recommendedName>
</protein>
<organism evidence="3 4">
    <name type="scientific">Luedemannella flava</name>
    <dbReference type="NCBI Taxonomy" id="349316"/>
    <lineage>
        <taxon>Bacteria</taxon>
        <taxon>Bacillati</taxon>
        <taxon>Actinomycetota</taxon>
        <taxon>Actinomycetes</taxon>
        <taxon>Micromonosporales</taxon>
        <taxon>Micromonosporaceae</taxon>
        <taxon>Luedemannella</taxon>
    </lineage>
</organism>
<proteinExistence type="predicted"/>
<gene>
    <name evidence="3" type="ORF">GCM10009682_57310</name>
</gene>
<evidence type="ECO:0000256" key="1">
    <source>
        <dbReference type="SAM" id="SignalP"/>
    </source>
</evidence>
<keyword evidence="1" id="KW-0732">Signal</keyword>
<comment type="caution">
    <text evidence="3">The sequence shown here is derived from an EMBL/GenBank/DDBJ whole genome shotgun (WGS) entry which is preliminary data.</text>
</comment>
<dbReference type="SMART" id="SM00637">
    <property type="entry name" value="CBD_II"/>
    <property type="match status" value="1"/>
</dbReference>
<dbReference type="PROSITE" id="PS51173">
    <property type="entry name" value="CBM2"/>
    <property type="match status" value="1"/>
</dbReference>
<dbReference type="EMBL" id="BAAALT010000269">
    <property type="protein sequence ID" value="GAA1831245.1"/>
    <property type="molecule type" value="Genomic_DNA"/>
</dbReference>
<reference evidence="3 4" key="1">
    <citation type="journal article" date="2019" name="Int. J. Syst. Evol. Microbiol.">
        <title>The Global Catalogue of Microorganisms (GCM) 10K type strain sequencing project: providing services to taxonomists for standard genome sequencing and annotation.</title>
        <authorList>
            <consortium name="The Broad Institute Genomics Platform"/>
            <consortium name="The Broad Institute Genome Sequencing Center for Infectious Disease"/>
            <person name="Wu L."/>
            <person name="Ma J."/>
        </authorList>
    </citation>
    <scope>NUCLEOTIDE SEQUENCE [LARGE SCALE GENOMIC DNA]</scope>
    <source>
        <strain evidence="3 4">JCM 13250</strain>
    </source>
</reference>
<evidence type="ECO:0000313" key="4">
    <source>
        <dbReference type="Proteomes" id="UP001500218"/>
    </source>
</evidence>
<feature type="signal peptide" evidence="1">
    <location>
        <begin position="1"/>
        <end position="29"/>
    </location>
</feature>
<dbReference type="Proteomes" id="UP001500218">
    <property type="component" value="Unassembled WGS sequence"/>
</dbReference>
<dbReference type="Pfam" id="PF00553">
    <property type="entry name" value="CBM_2"/>
    <property type="match status" value="1"/>
</dbReference>
<dbReference type="RefSeq" id="WP_344139052.1">
    <property type="nucleotide sequence ID" value="NZ_BAAALT010000269.1"/>
</dbReference>
<feature type="chain" id="PRO_5046019707" description="CBM2 domain-containing protein" evidence="1">
    <location>
        <begin position="30"/>
        <end position="133"/>
    </location>
</feature>
<keyword evidence="4" id="KW-1185">Reference proteome</keyword>
<evidence type="ECO:0000259" key="2">
    <source>
        <dbReference type="PROSITE" id="PS51173"/>
    </source>
</evidence>
<dbReference type="InterPro" id="IPR001919">
    <property type="entry name" value="CBD2"/>
</dbReference>
<name>A0ABN2MLZ3_9ACTN</name>
<accession>A0ABN2MLZ3</accession>
<dbReference type="InterPro" id="IPR012291">
    <property type="entry name" value="CBM2_carb-bd_dom_sf"/>
</dbReference>
<dbReference type="InterPro" id="IPR008965">
    <property type="entry name" value="CBM2/CBM3_carb-bd_dom_sf"/>
</dbReference>
<dbReference type="SUPFAM" id="SSF49384">
    <property type="entry name" value="Carbohydrate-binding domain"/>
    <property type="match status" value="1"/>
</dbReference>
<dbReference type="Gene3D" id="2.60.40.290">
    <property type="match status" value="1"/>
</dbReference>